<accession>A0A3E3DXI1</accession>
<comment type="caution">
    <text evidence="1">The sequence shown here is derived from an EMBL/GenBank/DDBJ whole genome shotgun (WGS) entry which is preliminary data.</text>
</comment>
<evidence type="ECO:0000313" key="2">
    <source>
        <dbReference type="Proteomes" id="UP000261212"/>
    </source>
</evidence>
<dbReference type="Proteomes" id="UP000261212">
    <property type="component" value="Unassembled WGS sequence"/>
</dbReference>
<name>A0A3E3DXI1_9FIRM</name>
<sequence>MSKKLDWIIKQKYVTKKDISFNRCVNKNREYVSLTMRNNVSKTIAPTGYVIFAIDGERVYFSEATKEIGYKLSDKGISGSVSTQIYNDDFTKFIRYHAGDYNIEYDFKNKLYFVDTE</sequence>
<dbReference type="RefSeq" id="WP_117532462.1">
    <property type="nucleotide sequence ID" value="NZ_QUSM01000004.1"/>
</dbReference>
<dbReference type="EMBL" id="QUSM01000004">
    <property type="protein sequence ID" value="RGD73845.1"/>
    <property type="molecule type" value="Genomic_DNA"/>
</dbReference>
<protein>
    <submittedName>
        <fullName evidence="1">Uncharacterized protein</fullName>
    </submittedName>
</protein>
<evidence type="ECO:0000313" key="1">
    <source>
        <dbReference type="EMBL" id="RGD73845.1"/>
    </source>
</evidence>
<gene>
    <name evidence="1" type="ORF">DW687_08705</name>
</gene>
<proteinExistence type="predicted"/>
<dbReference type="AlphaFoldDB" id="A0A3E3DXI1"/>
<reference evidence="1 2" key="1">
    <citation type="submission" date="2018-08" db="EMBL/GenBank/DDBJ databases">
        <title>A genome reference for cultivated species of the human gut microbiota.</title>
        <authorList>
            <person name="Zou Y."/>
            <person name="Xue W."/>
            <person name="Luo G."/>
        </authorList>
    </citation>
    <scope>NUCLEOTIDE SEQUENCE [LARGE SCALE GENOMIC DNA]</scope>
    <source>
        <strain evidence="1 2">AM25-6</strain>
    </source>
</reference>
<organism evidence="1 2">
    <name type="scientific">Anaerofustis stercorihominis</name>
    <dbReference type="NCBI Taxonomy" id="214853"/>
    <lineage>
        <taxon>Bacteria</taxon>
        <taxon>Bacillati</taxon>
        <taxon>Bacillota</taxon>
        <taxon>Clostridia</taxon>
        <taxon>Eubacteriales</taxon>
        <taxon>Eubacteriaceae</taxon>
        <taxon>Anaerofustis</taxon>
    </lineage>
</organism>